<keyword evidence="4" id="KW-0574">Periplasm</keyword>
<dbReference type="RefSeq" id="WP_076434931.1">
    <property type="nucleotide sequence ID" value="NZ_FTNI01000008.1"/>
</dbReference>
<dbReference type="Pfam" id="PF13416">
    <property type="entry name" value="SBP_bac_8"/>
    <property type="match status" value="1"/>
</dbReference>
<dbReference type="EMBL" id="FTNI01000008">
    <property type="protein sequence ID" value="SIR39540.1"/>
    <property type="molecule type" value="Genomic_DNA"/>
</dbReference>
<evidence type="ECO:0000313" key="5">
    <source>
        <dbReference type="EMBL" id="SIR39540.1"/>
    </source>
</evidence>
<dbReference type="Proteomes" id="UP000186096">
    <property type="component" value="Unassembled WGS sequence"/>
</dbReference>
<keyword evidence="2" id="KW-0813">Transport</keyword>
<keyword evidence="6" id="KW-1185">Reference proteome</keyword>
<proteinExistence type="predicted"/>
<dbReference type="AlphaFoldDB" id="A0A1N7AK77"/>
<keyword evidence="3" id="KW-0732">Signal</keyword>
<dbReference type="STRING" id="58117.SAMN05421833_108239"/>
<reference evidence="6" key="1">
    <citation type="submission" date="2017-01" db="EMBL/GenBank/DDBJ databases">
        <authorList>
            <person name="Varghese N."/>
            <person name="Submissions S."/>
        </authorList>
    </citation>
    <scope>NUCLEOTIDE SEQUENCE [LARGE SCALE GENOMIC DNA]</scope>
    <source>
        <strain evidence="6">ATCC 12950</strain>
    </source>
</reference>
<dbReference type="GO" id="GO:0015846">
    <property type="term" value="P:polyamine transport"/>
    <property type="evidence" value="ECO:0007669"/>
    <property type="project" value="InterPro"/>
</dbReference>
<dbReference type="InterPro" id="IPR001188">
    <property type="entry name" value="Sperm_putr-bd"/>
</dbReference>
<protein>
    <submittedName>
        <fullName evidence="5">Spermidine/putrescine transport system substrate-binding protein</fullName>
    </submittedName>
</protein>
<dbReference type="PROSITE" id="PS51318">
    <property type="entry name" value="TAT"/>
    <property type="match status" value="1"/>
</dbReference>
<dbReference type="PANTHER" id="PTHR30222:SF17">
    <property type="entry name" value="SPERMIDINE_PUTRESCINE-BINDING PERIPLASMIC PROTEIN"/>
    <property type="match status" value="1"/>
</dbReference>
<dbReference type="GO" id="GO:0019808">
    <property type="term" value="F:polyamine binding"/>
    <property type="evidence" value="ECO:0007669"/>
    <property type="project" value="InterPro"/>
</dbReference>
<gene>
    <name evidence="5" type="ORF">SAMN05421833_108239</name>
</gene>
<evidence type="ECO:0000256" key="2">
    <source>
        <dbReference type="ARBA" id="ARBA00022448"/>
    </source>
</evidence>
<accession>A0A1N7AK77</accession>
<evidence type="ECO:0000313" key="6">
    <source>
        <dbReference type="Proteomes" id="UP000186096"/>
    </source>
</evidence>
<dbReference type="InterPro" id="IPR006311">
    <property type="entry name" value="TAT_signal"/>
</dbReference>
<organism evidence="5 6">
    <name type="scientific">Microbispora rosea</name>
    <dbReference type="NCBI Taxonomy" id="58117"/>
    <lineage>
        <taxon>Bacteria</taxon>
        <taxon>Bacillati</taxon>
        <taxon>Actinomycetota</taxon>
        <taxon>Actinomycetes</taxon>
        <taxon>Streptosporangiales</taxon>
        <taxon>Streptosporangiaceae</taxon>
        <taxon>Microbispora</taxon>
    </lineage>
</organism>
<comment type="subcellular location">
    <subcellularLocation>
        <location evidence="1">Periplasm</location>
    </subcellularLocation>
</comment>
<evidence type="ECO:0000256" key="1">
    <source>
        <dbReference type="ARBA" id="ARBA00004418"/>
    </source>
</evidence>
<evidence type="ECO:0000256" key="3">
    <source>
        <dbReference type="ARBA" id="ARBA00022729"/>
    </source>
</evidence>
<name>A0A1N7AK77_9ACTN</name>
<dbReference type="InterPro" id="IPR006059">
    <property type="entry name" value="SBP"/>
</dbReference>
<dbReference type="PRINTS" id="PR00909">
    <property type="entry name" value="SPERMDNBNDNG"/>
</dbReference>
<evidence type="ECO:0000256" key="4">
    <source>
        <dbReference type="ARBA" id="ARBA00022764"/>
    </source>
</evidence>
<dbReference type="CDD" id="cd13590">
    <property type="entry name" value="PBP2_PotD_PotF_like"/>
    <property type="match status" value="1"/>
</dbReference>
<dbReference type="SUPFAM" id="SSF53850">
    <property type="entry name" value="Periplasmic binding protein-like II"/>
    <property type="match status" value="1"/>
</dbReference>
<dbReference type="Gene3D" id="3.40.190.10">
    <property type="entry name" value="Periplasmic binding protein-like II"/>
    <property type="match status" value="2"/>
</dbReference>
<dbReference type="GO" id="GO:0042597">
    <property type="term" value="C:periplasmic space"/>
    <property type="evidence" value="ECO:0007669"/>
    <property type="project" value="UniProtKB-SubCell"/>
</dbReference>
<sequence>MNDPYRQDPALLRGMTQRRLGRRDAFRLAGLSAAGLALAACGVQGKGTARPSSSAQAQSEVEKFWSGKTKNGHVDFANWPLYMDPKQPELKQFTQQTGITVNYKEVILEMPSWFAKIQPQLAAGQSIDYDLMVVTNGLHFQRLVQLGYLAPLDHSKLPNFAANAAPEYKQESFDPGNVYSIPWASGITGIAYNPKYVDTPPTSMADLWNPKYKGKVGMMSDSQEIANFGLFAIGVDPDKSTEADWEKAAAKLQEQRDAGIVRKYYDQAYTDPLAKGDIWLTMAWSGDVFQKNVSDGTDLKFVVPQEGGTIWTDNMTIPKTATNPVDAIMLMDFFYDVNVAAHLAEYINYVTPVPAAKDVIAADAAKATGDDKKLLEEVASSPLVFPSEQDSARLRNYVNGKTPEEQKKFESIFQAITTS</sequence>
<dbReference type="PANTHER" id="PTHR30222">
    <property type="entry name" value="SPERMIDINE/PUTRESCINE-BINDING PERIPLASMIC PROTEIN"/>
    <property type="match status" value="1"/>
</dbReference>